<dbReference type="AlphaFoldDB" id="A0AAV2TJ18"/>
<dbReference type="Proteomes" id="UP001497525">
    <property type="component" value="Unassembled WGS sequence"/>
</dbReference>
<organism evidence="2 3">
    <name type="scientific">Calicophoron daubneyi</name>
    <name type="common">Rumen fluke</name>
    <name type="synonym">Paramphistomum daubneyi</name>
    <dbReference type="NCBI Taxonomy" id="300641"/>
    <lineage>
        <taxon>Eukaryota</taxon>
        <taxon>Metazoa</taxon>
        <taxon>Spiralia</taxon>
        <taxon>Lophotrochozoa</taxon>
        <taxon>Platyhelminthes</taxon>
        <taxon>Trematoda</taxon>
        <taxon>Digenea</taxon>
        <taxon>Plagiorchiida</taxon>
        <taxon>Pronocephalata</taxon>
        <taxon>Paramphistomoidea</taxon>
        <taxon>Paramphistomidae</taxon>
        <taxon>Calicophoron</taxon>
    </lineage>
</organism>
<comment type="caution">
    <text evidence="2">The sequence shown here is derived from an EMBL/GenBank/DDBJ whole genome shotgun (WGS) entry which is preliminary data.</text>
</comment>
<dbReference type="EMBL" id="CAXLJL010000356">
    <property type="protein sequence ID" value="CAL5136836.1"/>
    <property type="molecule type" value="Genomic_DNA"/>
</dbReference>
<dbReference type="PANTHER" id="PTHR13832">
    <property type="entry name" value="PROTEIN PHOSPHATASE 2C"/>
    <property type="match status" value="1"/>
</dbReference>
<feature type="domain" description="PPM-type phosphatase" evidence="1">
    <location>
        <begin position="69"/>
        <end position="595"/>
    </location>
</feature>
<evidence type="ECO:0000259" key="1">
    <source>
        <dbReference type="PROSITE" id="PS51746"/>
    </source>
</evidence>
<dbReference type="PROSITE" id="PS51746">
    <property type="entry name" value="PPM_2"/>
    <property type="match status" value="1"/>
</dbReference>
<sequence length="603" mass="67363">MTFDCNKLLRKGHFCCSAVHGAARIIRRCYNNDFISGEFESNREPKVPENEVNKRLTGQEVAYAGSKDHIIFSANQVGVNRPVEDRWIAYQFGLLASTVLTSPRISNSLRKDYGGTVFSVIDGHGGHACAHAVNLLHSDYLVAGLLPPECCEQALAELRTIEETHAPYSACELSEVLWSRPETSMTRESEYIGYPRKSIKKTNRPPYRWAPWGPWGPLASSVRDVHIKHLRKFLEESLSCSLERDENGFNDNEAGDICDQEGFVVAPVSALHEAVRRVDPANSKRLAQSEDLSFSNLSPSSKEKFVRLHDRAACLSKTLRNSLERMDIDLSIAAQPSNRGPTLDRALLRIVFSGCVGTTAFVPSSSKELYVCQVGDCGAVLGKFEPENHQLTTGCLDPGTYSPADWKAELLVSPHNAENSLEVQRLKSCHPTTEAPFILVDDRLLGELMPLRAFGDIRFKWPLDELKYVARLLDLPPNYPITSSFYETPPYLIATPQVAWRPLLERRDHFLILATDGLWDMITPQEAVEVVARHWFDYHRDPSVCGPGDTAASRLIRTALGGETMDPERISSHFSLPATVARYYRDDITVIVAYLPTAFAKSS</sequence>
<reference evidence="2" key="1">
    <citation type="submission" date="2024-06" db="EMBL/GenBank/DDBJ databases">
        <authorList>
            <person name="Liu X."/>
            <person name="Lenzi L."/>
            <person name="Haldenby T S."/>
            <person name="Uol C."/>
        </authorList>
    </citation>
    <scope>NUCLEOTIDE SEQUENCE</scope>
</reference>
<dbReference type="CDD" id="cd00143">
    <property type="entry name" value="PP2Cc"/>
    <property type="match status" value="1"/>
</dbReference>
<name>A0AAV2TJ18_CALDB</name>
<dbReference type="SMART" id="SM00332">
    <property type="entry name" value="PP2Cc"/>
    <property type="match status" value="1"/>
</dbReference>
<evidence type="ECO:0000313" key="3">
    <source>
        <dbReference type="Proteomes" id="UP001497525"/>
    </source>
</evidence>
<dbReference type="SUPFAM" id="SSF81606">
    <property type="entry name" value="PP2C-like"/>
    <property type="match status" value="1"/>
</dbReference>
<dbReference type="GO" id="GO:0005739">
    <property type="term" value="C:mitochondrion"/>
    <property type="evidence" value="ECO:0007669"/>
    <property type="project" value="TreeGrafter"/>
</dbReference>
<gene>
    <name evidence="2" type="ORF">CDAUBV1_LOCUS11136</name>
</gene>
<protein>
    <recommendedName>
        <fullName evidence="1">PPM-type phosphatase domain-containing protein</fullName>
    </recommendedName>
</protein>
<dbReference type="InterPro" id="IPR001932">
    <property type="entry name" value="PPM-type_phosphatase-like_dom"/>
</dbReference>
<dbReference type="InterPro" id="IPR015655">
    <property type="entry name" value="PP2C"/>
</dbReference>
<dbReference type="InterPro" id="IPR036457">
    <property type="entry name" value="PPM-type-like_dom_sf"/>
</dbReference>
<dbReference type="PANTHER" id="PTHR13832:SF792">
    <property type="entry name" value="GM14286P"/>
    <property type="match status" value="1"/>
</dbReference>
<dbReference type="GO" id="GO:0004741">
    <property type="term" value="F:[pyruvate dehydrogenase (acetyl-transferring)]-phosphatase activity"/>
    <property type="evidence" value="ECO:0007669"/>
    <property type="project" value="TreeGrafter"/>
</dbReference>
<dbReference type="Pfam" id="PF00481">
    <property type="entry name" value="PP2C"/>
    <property type="match status" value="1"/>
</dbReference>
<accession>A0AAV2TJ18</accession>
<evidence type="ECO:0000313" key="2">
    <source>
        <dbReference type="EMBL" id="CAL5136836.1"/>
    </source>
</evidence>
<proteinExistence type="predicted"/>
<dbReference type="Gene3D" id="3.60.40.10">
    <property type="entry name" value="PPM-type phosphatase domain"/>
    <property type="match status" value="1"/>
</dbReference>